<sequence>MEGIVWSDDCGGSSGAPCRSAVSSALEKRRPLQRLDALHERI</sequence>
<dbReference type="PATRIC" id="fig|155920.8.peg.3020"/>
<organism evidence="1 2">
    <name type="scientific">Xylella fastidiosa subsp. sandyi Ann-1</name>
    <dbReference type="NCBI Taxonomy" id="155920"/>
    <lineage>
        <taxon>Bacteria</taxon>
        <taxon>Pseudomonadati</taxon>
        <taxon>Pseudomonadota</taxon>
        <taxon>Gammaproteobacteria</taxon>
        <taxon>Lysobacterales</taxon>
        <taxon>Lysobacteraceae</taxon>
        <taxon>Xylella</taxon>
    </lineage>
</organism>
<name>A0A060HE20_XYLFS</name>
<gene>
    <name evidence="1" type="ORF">D934_12835</name>
</gene>
<evidence type="ECO:0000313" key="1">
    <source>
        <dbReference type="EMBL" id="AIC11666.1"/>
    </source>
</evidence>
<dbReference type="HOGENOM" id="CLU_3260056_0_0_6"/>
<evidence type="ECO:0000313" key="2">
    <source>
        <dbReference type="Proteomes" id="UP000027215"/>
    </source>
</evidence>
<accession>A0A060HE20</accession>
<dbReference type="EMBL" id="CP006696">
    <property type="protein sequence ID" value="AIC11666.1"/>
    <property type="molecule type" value="Genomic_DNA"/>
</dbReference>
<dbReference type="Proteomes" id="UP000027215">
    <property type="component" value="Chromosome"/>
</dbReference>
<protein>
    <submittedName>
        <fullName evidence="1">Uncharacterized protein</fullName>
    </submittedName>
</protein>
<dbReference type="KEGG" id="xfs:D934_12835"/>
<dbReference type="AlphaFoldDB" id="A0A060HE20"/>
<proteinExistence type="predicted"/>
<reference evidence="1 2" key="1">
    <citation type="submission" date="2013-08" db="EMBL/GenBank/DDBJ databases">
        <authorList>
            <person name="Stouthamer R."/>
            <person name="Nunney L."/>
        </authorList>
    </citation>
    <scope>NUCLEOTIDE SEQUENCE [LARGE SCALE GENOMIC DNA]</scope>
    <source>
        <strain evidence="2">ann-1</strain>
    </source>
</reference>